<dbReference type="PANTHER" id="PTHR21294">
    <property type="entry name" value="ELECTRON TRANSFER FLAVOPROTEIN BETA-SUBUNIT"/>
    <property type="match status" value="1"/>
</dbReference>
<gene>
    <name evidence="9" type="primary">fixA</name>
    <name evidence="9" type="ORF">ANI01nite_06200</name>
</gene>
<evidence type="ECO:0000256" key="1">
    <source>
        <dbReference type="ARBA" id="ARBA00001974"/>
    </source>
</evidence>
<dbReference type="InterPro" id="IPR012255">
    <property type="entry name" value="ETF_b"/>
</dbReference>
<dbReference type="InterPro" id="IPR014730">
    <property type="entry name" value="ETF_a/b_N"/>
</dbReference>
<dbReference type="InterPro" id="IPR033948">
    <property type="entry name" value="ETF_beta_N"/>
</dbReference>
<reference evidence="9 10" key="1">
    <citation type="submission" date="2019-06" db="EMBL/GenBank/DDBJ databases">
        <title>Whole genome shotgun sequence of Glutamicibacter nicotianae NBRC 14234.</title>
        <authorList>
            <person name="Hosoyama A."/>
            <person name="Uohara A."/>
            <person name="Ohji S."/>
            <person name="Ichikawa N."/>
        </authorList>
    </citation>
    <scope>NUCLEOTIDE SEQUENCE [LARGE SCALE GENOMIC DNA]</scope>
    <source>
        <strain evidence="9 10">NBRC 14234</strain>
    </source>
</reference>
<keyword evidence="10" id="KW-1185">Reference proteome</keyword>
<name>A0ABQ0RHW3_GLUNI</name>
<keyword evidence="6" id="KW-0249">Electron transport</keyword>
<accession>A0ABQ0RHW3</accession>
<dbReference type="Pfam" id="PF01012">
    <property type="entry name" value="ETF"/>
    <property type="match status" value="1"/>
</dbReference>
<evidence type="ECO:0000313" key="10">
    <source>
        <dbReference type="Proteomes" id="UP000316242"/>
    </source>
</evidence>
<comment type="caution">
    <text evidence="9">The sequence shown here is derived from an EMBL/GenBank/DDBJ whole genome shotgun (WGS) entry which is preliminary data.</text>
</comment>
<evidence type="ECO:0000313" key="9">
    <source>
        <dbReference type="EMBL" id="GEC11417.1"/>
    </source>
</evidence>
<protein>
    <recommendedName>
        <fullName evidence="4">Electron transfer flavoprotein subunit beta</fullName>
    </recommendedName>
</protein>
<evidence type="ECO:0000256" key="4">
    <source>
        <dbReference type="ARBA" id="ARBA00016797"/>
    </source>
</evidence>
<dbReference type="InterPro" id="IPR014729">
    <property type="entry name" value="Rossmann-like_a/b/a_fold"/>
</dbReference>
<proteinExistence type="inferred from homology"/>
<evidence type="ECO:0000256" key="6">
    <source>
        <dbReference type="ARBA" id="ARBA00022982"/>
    </source>
</evidence>
<dbReference type="EMBL" id="BJNE01000002">
    <property type="protein sequence ID" value="GEC11417.1"/>
    <property type="molecule type" value="Genomic_DNA"/>
</dbReference>
<evidence type="ECO:0000256" key="5">
    <source>
        <dbReference type="ARBA" id="ARBA00022448"/>
    </source>
</evidence>
<comment type="subunit">
    <text evidence="3">Heterodimer of an alpha and a beta subunit.</text>
</comment>
<comment type="similarity">
    <text evidence="2">Belongs to the ETF beta-subunit/FixA family.</text>
</comment>
<sequence>MMKIAVLIKEVPDTGEDRLLDLETGLADRAASEVVLDEIGERTLEVALKHADANPGTDITVLTMGPESVQATLRKALAMGAADAVHINDEELLGADLVLTAQVLAAALRRGNYDLILTGNMSTDGSAGMLPVMLAELLDLPAATSLSSVDIADGAISGLRELDGAAAKVSAPLPAVASITEALPDARFPNFKGIMAAKKKPIESLSLADLGVEALPADTARSIMVSVAQRPPRNAGTIVTDDGEAGNALAEFLVKNNLV</sequence>
<comment type="cofactor">
    <cofactor evidence="1">
        <name>FAD</name>
        <dbReference type="ChEBI" id="CHEBI:57692"/>
    </cofactor>
</comment>
<comment type="function">
    <text evidence="7">The electron transfer flavoprotein serves as a specific electron acceptor for other dehydrogenases. It transfers the electrons to the main respiratory chain via ETF-ubiquinone oxidoreductase (ETF dehydrogenase).</text>
</comment>
<feature type="domain" description="Electron transfer flavoprotein alpha/beta-subunit N-terminal" evidence="8">
    <location>
        <begin position="24"/>
        <end position="214"/>
    </location>
</feature>
<dbReference type="CDD" id="cd01714">
    <property type="entry name" value="ETF_beta"/>
    <property type="match status" value="1"/>
</dbReference>
<dbReference type="SMART" id="SM00893">
    <property type="entry name" value="ETF"/>
    <property type="match status" value="1"/>
</dbReference>
<dbReference type="PANTHER" id="PTHR21294:SF8">
    <property type="entry name" value="ELECTRON TRANSFER FLAVOPROTEIN SUBUNIT BETA"/>
    <property type="match status" value="1"/>
</dbReference>
<dbReference type="PIRSF" id="PIRSF000090">
    <property type="entry name" value="Beta-ETF"/>
    <property type="match status" value="1"/>
</dbReference>
<keyword evidence="5" id="KW-0813">Transport</keyword>
<dbReference type="Proteomes" id="UP000316242">
    <property type="component" value="Unassembled WGS sequence"/>
</dbReference>
<evidence type="ECO:0000256" key="3">
    <source>
        <dbReference type="ARBA" id="ARBA00011355"/>
    </source>
</evidence>
<dbReference type="Gene3D" id="3.40.50.620">
    <property type="entry name" value="HUPs"/>
    <property type="match status" value="1"/>
</dbReference>
<dbReference type="SUPFAM" id="SSF52402">
    <property type="entry name" value="Adenine nucleotide alpha hydrolases-like"/>
    <property type="match status" value="1"/>
</dbReference>
<organism evidence="9 10">
    <name type="scientific">Glutamicibacter nicotianae</name>
    <name type="common">Arthrobacter nicotianae</name>
    <dbReference type="NCBI Taxonomy" id="37929"/>
    <lineage>
        <taxon>Bacteria</taxon>
        <taxon>Bacillati</taxon>
        <taxon>Actinomycetota</taxon>
        <taxon>Actinomycetes</taxon>
        <taxon>Micrococcales</taxon>
        <taxon>Micrococcaceae</taxon>
        <taxon>Glutamicibacter</taxon>
    </lineage>
</organism>
<evidence type="ECO:0000259" key="8">
    <source>
        <dbReference type="SMART" id="SM00893"/>
    </source>
</evidence>
<evidence type="ECO:0000256" key="7">
    <source>
        <dbReference type="ARBA" id="ARBA00025649"/>
    </source>
</evidence>
<evidence type="ECO:0000256" key="2">
    <source>
        <dbReference type="ARBA" id="ARBA00007557"/>
    </source>
</evidence>